<dbReference type="Proteomes" id="UP001265746">
    <property type="component" value="Unassembled WGS sequence"/>
</dbReference>
<protein>
    <recommendedName>
        <fullName evidence="5">Integral membrane protein</fullName>
    </recommendedName>
</protein>
<organism evidence="3 4">
    <name type="scientific">Phomopsis amygdali</name>
    <name type="common">Fusicoccum amygdali</name>
    <dbReference type="NCBI Taxonomy" id="1214568"/>
    <lineage>
        <taxon>Eukaryota</taxon>
        <taxon>Fungi</taxon>
        <taxon>Dikarya</taxon>
        <taxon>Ascomycota</taxon>
        <taxon>Pezizomycotina</taxon>
        <taxon>Sordariomycetes</taxon>
        <taxon>Sordariomycetidae</taxon>
        <taxon>Diaporthales</taxon>
        <taxon>Diaporthaceae</taxon>
        <taxon>Diaporthe</taxon>
    </lineage>
</organism>
<comment type="caution">
    <text evidence="3">The sequence shown here is derived from an EMBL/GenBank/DDBJ whole genome shotgun (WGS) entry which is preliminary data.</text>
</comment>
<keyword evidence="2" id="KW-0812">Transmembrane</keyword>
<feature type="region of interest" description="Disordered" evidence="1">
    <location>
        <begin position="87"/>
        <end position="111"/>
    </location>
</feature>
<feature type="transmembrane region" description="Helical" evidence="2">
    <location>
        <begin position="359"/>
        <end position="378"/>
    </location>
</feature>
<dbReference type="EMBL" id="JAUJFL010000013">
    <property type="protein sequence ID" value="KAK2595852.1"/>
    <property type="molecule type" value="Genomic_DNA"/>
</dbReference>
<evidence type="ECO:0008006" key="5">
    <source>
        <dbReference type="Google" id="ProtNLM"/>
    </source>
</evidence>
<keyword evidence="2" id="KW-1133">Transmembrane helix</keyword>
<dbReference type="AlphaFoldDB" id="A0AAD9VWE3"/>
<gene>
    <name evidence="3" type="ORF">N8I77_013644</name>
</gene>
<feature type="transmembrane region" description="Helical" evidence="2">
    <location>
        <begin position="281"/>
        <end position="303"/>
    </location>
</feature>
<keyword evidence="4" id="KW-1185">Reference proteome</keyword>
<evidence type="ECO:0000313" key="3">
    <source>
        <dbReference type="EMBL" id="KAK2595852.1"/>
    </source>
</evidence>
<evidence type="ECO:0000256" key="2">
    <source>
        <dbReference type="SAM" id="Phobius"/>
    </source>
</evidence>
<feature type="compositionally biased region" description="Polar residues" evidence="1">
    <location>
        <begin position="97"/>
        <end position="108"/>
    </location>
</feature>
<evidence type="ECO:0000256" key="1">
    <source>
        <dbReference type="SAM" id="MobiDB-lite"/>
    </source>
</evidence>
<name>A0AAD9VWE3_PHOAM</name>
<evidence type="ECO:0000313" key="4">
    <source>
        <dbReference type="Proteomes" id="UP001265746"/>
    </source>
</evidence>
<feature type="transmembrane region" description="Helical" evidence="2">
    <location>
        <begin position="333"/>
        <end position="353"/>
    </location>
</feature>
<keyword evidence="2" id="KW-0472">Membrane</keyword>
<accession>A0AAD9VWE3</accession>
<feature type="transmembrane region" description="Helical" evidence="2">
    <location>
        <begin position="242"/>
        <end position="261"/>
    </location>
</feature>
<feature type="region of interest" description="Disordered" evidence="1">
    <location>
        <begin position="1"/>
        <end position="35"/>
    </location>
</feature>
<sequence>MQSSAHLSAVSAVPSPPRRHPRPIMASGNDHHPDQTFEYDLESNDSYDERTQGWVLELESIYSLGDPPSAPPSEFGGWNDDIVPAGSISTRDVRLPGTTNRRNQSSQPLPGAAECLDFKKTRNGRFKPNKQTKLRNSLLGAVGFLEAANACDFAANVWNQTPVPTHVLVLMGIGGTAALGMIYFCVKDGRLSIANLRALREERHYLNTQRPLYLDNPNMLRTIDCFLDMNTRESGTELVDRIGSDTLLGISAFMVGVGTYMAMDGNHDSANYKASNLLTGYIGNTFPAIFGVTNLLWSSYVFARAKKQQAAALNYVKGSTRISSMLRNRTSSIQFHAALNGLTGIVAGVAALITATQWWAYVLLVPCIITSGIVNIFWRKRVGYERPFVLGQISSIDEDTVFEALRYANDCHRRVLRVKASGESDAFTSLVADPNSLMCALDVIRKNNLFEDFCLRVLRNKELSGRLFGHATFAAKSSVYGPTIDWHSLAETRDEVLMRLLLQVAKDLLNEEAANCFKYQERHLLEVLGCYMCRGAQFGRSKKAKGRKPPSQRVQQTNVHTYAGRHANDWLFGGFSLTKSVKKVFRG</sequence>
<reference evidence="3" key="1">
    <citation type="submission" date="2023-06" db="EMBL/GenBank/DDBJ databases">
        <authorList>
            <person name="Noh H."/>
        </authorList>
    </citation>
    <scope>NUCLEOTIDE SEQUENCE</scope>
    <source>
        <strain evidence="3">DUCC20226</strain>
    </source>
</reference>
<proteinExistence type="predicted"/>
<feature type="transmembrane region" description="Helical" evidence="2">
    <location>
        <begin position="167"/>
        <end position="186"/>
    </location>
</feature>